<gene>
    <name evidence="5" type="ORF">H0921_02730</name>
</gene>
<evidence type="ECO:0000256" key="1">
    <source>
        <dbReference type="ARBA" id="ARBA00022676"/>
    </source>
</evidence>
<dbReference type="AlphaFoldDB" id="A0A7V8VBM5"/>
<dbReference type="PANTHER" id="PTHR12526">
    <property type="entry name" value="GLYCOSYLTRANSFERASE"/>
    <property type="match status" value="1"/>
</dbReference>
<keyword evidence="2 5" id="KW-0808">Transferase</keyword>
<sequence length="388" mass="44623">MRIALCYERVIPARGGAETYVCDLARRLVRDGHTVHLLASEWDEQALPLALHYHRIPPAKGPRFLRPWRFGHACIAALSQCDYDVSIGFDKTWGQDILYPQGGLHVACAEHNLFKYRQPWVRFLAYCLKRLDPAYWSYRFLEKRQYCAPPLPWIVVNSRMVQRHFEIHYGISPDRIQVIPSAIDSQRFAAEDRFKRRYEERQRWGVSDDAVVALFVAMNYRLKGLEPLLRALASVTKPSLYLVVVGNPRYRRYERQARRWGIGDRLRFLGPRQDPRDCFFAADFLVHPTFYDPCSLVVLEALACGLPVVTSCYNGAAELLHPPLEGLVVEDPHDTPALARALERMCDAAYRREAAAAARASGLAWRFEHHYQALMAVLEKVRRSKSAA</sequence>
<dbReference type="InterPro" id="IPR001296">
    <property type="entry name" value="Glyco_trans_1"/>
</dbReference>
<dbReference type="Gene3D" id="3.40.50.2000">
    <property type="entry name" value="Glycogen Phosphorylase B"/>
    <property type="match status" value="2"/>
</dbReference>
<accession>A0A7V8VBM5</accession>
<protein>
    <submittedName>
        <fullName evidence="5">Glycosyltransferase family 4 protein</fullName>
    </submittedName>
</protein>
<evidence type="ECO:0000313" key="6">
    <source>
        <dbReference type="Proteomes" id="UP000542342"/>
    </source>
</evidence>
<dbReference type="GO" id="GO:0016757">
    <property type="term" value="F:glycosyltransferase activity"/>
    <property type="evidence" value="ECO:0007669"/>
    <property type="project" value="UniProtKB-KW"/>
</dbReference>
<proteinExistence type="predicted"/>
<evidence type="ECO:0000259" key="4">
    <source>
        <dbReference type="Pfam" id="PF13439"/>
    </source>
</evidence>
<organism evidence="5 6">
    <name type="scientific">Thermogemmata fonticola</name>
    <dbReference type="NCBI Taxonomy" id="2755323"/>
    <lineage>
        <taxon>Bacteria</taxon>
        <taxon>Pseudomonadati</taxon>
        <taxon>Planctomycetota</taxon>
        <taxon>Planctomycetia</taxon>
        <taxon>Gemmatales</taxon>
        <taxon>Gemmataceae</taxon>
        <taxon>Thermogemmata</taxon>
    </lineage>
</organism>
<keyword evidence="1" id="KW-0328">Glycosyltransferase</keyword>
<dbReference type="SUPFAM" id="SSF53756">
    <property type="entry name" value="UDP-Glycosyltransferase/glycogen phosphorylase"/>
    <property type="match status" value="1"/>
</dbReference>
<name>A0A7V8VBM5_9BACT</name>
<dbReference type="Pfam" id="PF00534">
    <property type="entry name" value="Glycos_transf_1"/>
    <property type="match status" value="1"/>
</dbReference>
<evidence type="ECO:0000259" key="3">
    <source>
        <dbReference type="Pfam" id="PF00534"/>
    </source>
</evidence>
<reference evidence="5 6" key="1">
    <citation type="submission" date="2020-07" db="EMBL/GenBank/DDBJ databases">
        <title>Thermogemmata thermophila gen. nov., sp. nov., a novel moderate thermophilic planctomycete from a Kamchatka hot spring.</title>
        <authorList>
            <person name="Elcheninov A.G."/>
            <person name="Podosokorskaya O.A."/>
            <person name="Kovaleva O.L."/>
            <person name="Novikov A."/>
            <person name="Bonch-Osmolovskaya E.A."/>
            <person name="Toshchakov S.V."/>
            <person name="Kublanov I.V."/>
        </authorList>
    </citation>
    <scope>NUCLEOTIDE SEQUENCE [LARGE SCALE GENOMIC DNA]</scope>
    <source>
        <strain evidence="5 6">2918</strain>
    </source>
</reference>
<evidence type="ECO:0000313" key="5">
    <source>
        <dbReference type="EMBL" id="MBA2225071.1"/>
    </source>
</evidence>
<dbReference type="Pfam" id="PF13439">
    <property type="entry name" value="Glyco_transf_4"/>
    <property type="match status" value="1"/>
</dbReference>
<dbReference type="RefSeq" id="WP_194536468.1">
    <property type="nucleotide sequence ID" value="NZ_JACEFB010000001.1"/>
</dbReference>
<dbReference type="EMBL" id="JACEFB010000001">
    <property type="protein sequence ID" value="MBA2225071.1"/>
    <property type="molecule type" value="Genomic_DNA"/>
</dbReference>
<evidence type="ECO:0000256" key="2">
    <source>
        <dbReference type="ARBA" id="ARBA00022679"/>
    </source>
</evidence>
<keyword evidence="6" id="KW-1185">Reference proteome</keyword>
<dbReference type="Proteomes" id="UP000542342">
    <property type="component" value="Unassembled WGS sequence"/>
</dbReference>
<feature type="domain" description="Glycosyltransferase subfamily 4-like N-terminal" evidence="4">
    <location>
        <begin position="15"/>
        <end position="187"/>
    </location>
</feature>
<feature type="domain" description="Glycosyl transferase family 1" evidence="3">
    <location>
        <begin position="199"/>
        <end position="349"/>
    </location>
</feature>
<dbReference type="InterPro" id="IPR028098">
    <property type="entry name" value="Glyco_trans_4-like_N"/>
</dbReference>
<dbReference type="PANTHER" id="PTHR12526:SF510">
    <property type="entry name" value="D-INOSITOL 3-PHOSPHATE GLYCOSYLTRANSFERASE"/>
    <property type="match status" value="1"/>
</dbReference>
<dbReference type="CDD" id="cd03801">
    <property type="entry name" value="GT4_PimA-like"/>
    <property type="match status" value="1"/>
</dbReference>
<comment type="caution">
    <text evidence="5">The sequence shown here is derived from an EMBL/GenBank/DDBJ whole genome shotgun (WGS) entry which is preliminary data.</text>
</comment>